<keyword evidence="1" id="KW-0540">Nuclease</keyword>
<dbReference type="SUPFAM" id="SSF53098">
    <property type="entry name" value="Ribonuclease H-like"/>
    <property type="match status" value="1"/>
</dbReference>
<dbReference type="Pfam" id="PF01612">
    <property type="entry name" value="DNA_pol_A_exo1"/>
    <property type="match status" value="1"/>
</dbReference>
<sequence length="243" mass="27578">MGIYFNTADFTFSVTLGCNRIKTTITGLSGEASSWIDEILRLHSPFNKVIVGLDIESCLHRKHGESRENLAALLQLCVGDRCLIFQLIHCDCIPEKLFNFLFNEKIYFIGAGIFDDVKKLELDYGLKVGTYFDLPRVAAAKTGQPCIEQWGLQELLLEFTGDRLEKPMRIVQSDWGKQYLNLEQVEYAAIDAIASLAVGRNLLVELSGTKYDSRPLLFTSILLTILEFQLILIRSYLSHLIEY</sequence>
<dbReference type="PANTHER" id="PTHR13620:SF121">
    <property type="entry name" value="EMB|CAB82946.1-RELATED"/>
    <property type="match status" value="1"/>
</dbReference>
<keyword evidence="2" id="KW-0378">Hydrolase</keyword>
<dbReference type="GO" id="GO:0005737">
    <property type="term" value="C:cytoplasm"/>
    <property type="evidence" value="ECO:0007669"/>
    <property type="project" value="TreeGrafter"/>
</dbReference>
<organism evidence="4 5">
    <name type="scientific">Rhynchospora pubera</name>
    <dbReference type="NCBI Taxonomy" id="906938"/>
    <lineage>
        <taxon>Eukaryota</taxon>
        <taxon>Viridiplantae</taxon>
        <taxon>Streptophyta</taxon>
        <taxon>Embryophyta</taxon>
        <taxon>Tracheophyta</taxon>
        <taxon>Spermatophyta</taxon>
        <taxon>Magnoliopsida</taxon>
        <taxon>Liliopsida</taxon>
        <taxon>Poales</taxon>
        <taxon>Cyperaceae</taxon>
        <taxon>Cyperoideae</taxon>
        <taxon>Rhynchosporeae</taxon>
        <taxon>Rhynchospora</taxon>
    </lineage>
</organism>
<comment type="caution">
    <text evidence="4">The sequence shown here is derived from an EMBL/GenBank/DDBJ whole genome shotgun (WGS) entry which is preliminary data.</text>
</comment>
<keyword evidence="5" id="KW-1185">Reference proteome</keyword>
<evidence type="ECO:0000256" key="2">
    <source>
        <dbReference type="ARBA" id="ARBA00022801"/>
    </source>
</evidence>
<feature type="domain" description="3'-5' exonuclease" evidence="3">
    <location>
        <begin position="26"/>
        <end position="207"/>
    </location>
</feature>
<dbReference type="GO" id="GO:0008408">
    <property type="term" value="F:3'-5' exonuclease activity"/>
    <property type="evidence" value="ECO:0007669"/>
    <property type="project" value="InterPro"/>
</dbReference>
<dbReference type="GO" id="GO:0006139">
    <property type="term" value="P:nucleobase-containing compound metabolic process"/>
    <property type="evidence" value="ECO:0007669"/>
    <property type="project" value="InterPro"/>
</dbReference>
<dbReference type="PANTHER" id="PTHR13620">
    <property type="entry name" value="3-5 EXONUCLEASE"/>
    <property type="match status" value="1"/>
</dbReference>
<dbReference type="AlphaFoldDB" id="A0AAV8DPB4"/>
<proteinExistence type="predicted"/>
<evidence type="ECO:0000313" key="4">
    <source>
        <dbReference type="EMBL" id="KAJ4771358.1"/>
    </source>
</evidence>
<dbReference type="InterPro" id="IPR002562">
    <property type="entry name" value="3'-5'_exonuclease_dom"/>
</dbReference>
<dbReference type="GO" id="GO:0005634">
    <property type="term" value="C:nucleus"/>
    <property type="evidence" value="ECO:0007669"/>
    <property type="project" value="TreeGrafter"/>
</dbReference>
<evidence type="ECO:0000256" key="1">
    <source>
        <dbReference type="ARBA" id="ARBA00022722"/>
    </source>
</evidence>
<dbReference type="Gene3D" id="3.30.420.10">
    <property type="entry name" value="Ribonuclease H-like superfamily/Ribonuclease H"/>
    <property type="match status" value="1"/>
</dbReference>
<dbReference type="InterPro" id="IPR051132">
    <property type="entry name" value="3-5_Exonuclease_domain"/>
</dbReference>
<accession>A0AAV8DPB4</accession>
<dbReference type="EMBL" id="JAMFTS010000003">
    <property type="protein sequence ID" value="KAJ4771358.1"/>
    <property type="molecule type" value="Genomic_DNA"/>
</dbReference>
<evidence type="ECO:0000313" key="5">
    <source>
        <dbReference type="Proteomes" id="UP001140206"/>
    </source>
</evidence>
<dbReference type="InterPro" id="IPR012337">
    <property type="entry name" value="RNaseH-like_sf"/>
</dbReference>
<dbReference type="SMART" id="SM00474">
    <property type="entry name" value="35EXOc"/>
    <property type="match status" value="1"/>
</dbReference>
<evidence type="ECO:0000259" key="3">
    <source>
        <dbReference type="SMART" id="SM00474"/>
    </source>
</evidence>
<name>A0AAV8DPB4_9POAL</name>
<dbReference type="CDD" id="cd06141">
    <property type="entry name" value="WRN_exo"/>
    <property type="match status" value="1"/>
</dbReference>
<reference evidence="4" key="1">
    <citation type="submission" date="2022-08" db="EMBL/GenBank/DDBJ databases">
        <authorList>
            <person name="Marques A."/>
        </authorList>
    </citation>
    <scope>NUCLEOTIDE SEQUENCE</scope>
    <source>
        <strain evidence="4">RhyPub2mFocal</strain>
        <tissue evidence="4">Leaves</tissue>
    </source>
</reference>
<gene>
    <name evidence="4" type="ORF">LUZ62_055615</name>
</gene>
<dbReference type="GO" id="GO:0003676">
    <property type="term" value="F:nucleic acid binding"/>
    <property type="evidence" value="ECO:0007669"/>
    <property type="project" value="InterPro"/>
</dbReference>
<dbReference type="InterPro" id="IPR036397">
    <property type="entry name" value="RNaseH_sf"/>
</dbReference>
<protein>
    <recommendedName>
        <fullName evidence="3">3'-5' exonuclease domain-containing protein</fullName>
    </recommendedName>
</protein>
<dbReference type="Proteomes" id="UP001140206">
    <property type="component" value="Chromosome 3"/>
</dbReference>